<dbReference type="Proteomes" id="UP001247307">
    <property type="component" value="Unassembled WGS sequence"/>
</dbReference>
<accession>A0AAE4C5V9</accession>
<feature type="transmembrane region" description="Helical" evidence="6">
    <location>
        <begin position="388"/>
        <end position="418"/>
    </location>
</feature>
<dbReference type="PANTHER" id="PTHR43310">
    <property type="entry name" value="SULFATE TRANSPORTER YBAR-RELATED"/>
    <property type="match status" value="1"/>
</dbReference>
<evidence type="ECO:0000256" key="5">
    <source>
        <dbReference type="SAM" id="MobiDB-lite"/>
    </source>
</evidence>
<reference evidence="8" key="1">
    <citation type="submission" date="2023-07" db="EMBL/GenBank/DDBJ databases">
        <title>Sequencing the genomes of 1000 actinobacteria strains.</title>
        <authorList>
            <person name="Klenk H.-P."/>
        </authorList>
    </citation>
    <scope>NUCLEOTIDE SEQUENCE</scope>
    <source>
        <strain evidence="8">DSM 13988</strain>
    </source>
</reference>
<evidence type="ECO:0000313" key="8">
    <source>
        <dbReference type="EMBL" id="MDR6892701.1"/>
    </source>
</evidence>
<feature type="compositionally biased region" description="Low complexity" evidence="5">
    <location>
        <begin position="8"/>
        <end position="23"/>
    </location>
</feature>
<evidence type="ECO:0000256" key="1">
    <source>
        <dbReference type="ARBA" id="ARBA00004141"/>
    </source>
</evidence>
<evidence type="ECO:0000259" key="7">
    <source>
        <dbReference type="Pfam" id="PF00916"/>
    </source>
</evidence>
<feature type="region of interest" description="Disordered" evidence="5">
    <location>
        <begin position="1"/>
        <end position="31"/>
    </location>
</feature>
<dbReference type="GO" id="GO:0016020">
    <property type="term" value="C:membrane"/>
    <property type="evidence" value="ECO:0007669"/>
    <property type="project" value="UniProtKB-SubCell"/>
</dbReference>
<evidence type="ECO:0000313" key="9">
    <source>
        <dbReference type="Proteomes" id="UP001247307"/>
    </source>
</evidence>
<protein>
    <submittedName>
        <fullName evidence="8">SulP family sulfate permease</fullName>
    </submittedName>
</protein>
<feature type="transmembrane region" description="Helical" evidence="6">
    <location>
        <begin position="178"/>
        <end position="195"/>
    </location>
</feature>
<dbReference type="PANTHER" id="PTHR43310:SF1">
    <property type="entry name" value="SULFATE TRANSPORTER YBAR-RELATED"/>
    <property type="match status" value="1"/>
</dbReference>
<comment type="caution">
    <text evidence="8">The sequence shown here is derived from an EMBL/GenBank/DDBJ whole genome shotgun (WGS) entry which is preliminary data.</text>
</comment>
<keyword evidence="3 6" id="KW-1133">Transmembrane helix</keyword>
<keyword evidence="4 6" id="KW-0472">Membrane</keyword>
<evidence type="ECO:0000256" key="2">
    <source>
        <dbReference type="ARBA" id="ARBA00022692"/>
    </source>
</evidence>
<dbReference type="EMBL" id="JAVDUI010000001">
    <property type="protein sequence ID" value="MDR6892701.1"/>
    <property type="molecule type" value="Genomic_DNA"/>
</dbReference>
<proteinExistence type="predicted"/>
<feature type="transmembrane region" description="Helical" evidence="6">
    <location>
        <begin position="336"/>
        <end position="364"/>
    </location>
</feature>
<feature type="transmembrane region" description="Helical" evidence="6">
    <location>
        <begin position="245"/>
        <end position="268"/>
    </location>
</feature>
<sequence>MTIPHPDSSGSPSPRPVAAPSASDLGPAAGLSPAQRQSVRVVLRSPRLLWTETMAGLITSLALIPEVLAFSILAGVDPAVGLFTSVIMAITSAVVGGRPAMVTAAAGAVALVTAPLVRSHGQEYLVAAVLLGGLIQIGLGFAGVSRLMRFVSPAVMRGFVNSLAILMAAAQLPEVIGVPWAVYPVAALGLILVIVMPRLTRAVPAPFAAIVVCTGLVWALGWQVPEVGDKGKMPTALPLPGLPDVPLDAAALGAVAPYAVAIALVGIVESLMTQRLVDSLTQTESNAPREVRGQGIANIAAGLFGGMGGCAMIGQTMMNVKTGGGRSRVSAAMAGLWLLGLVMLLSPVVAHIPMAVLVAVMLYISATTFDWGSVAPASLRRIPWTETLVMLVTVAIVVPTHNLAAGVVVGAALGWALARRRGRRGERFAP</sequence>
<name>A0AAE4C5V9_9MICC</name>
<feature type="transmembrane region" description="Helical" evidence="6">
    <location>
        <begin position="124"/>
        <end position="142"/>
    </location>
</feature>
<dbReference type="InterPro" id="IPR052706">
    <property type="entry name" value="Membrane-Transporter-like"/>
</dbReference>
<feature type="domain" description="SLC26A/SulP transporter" evidence="7">
    <location>
        <begin position="50"/>
        <end position="179"/>
    </location>
</feature>
<dbReference type="Pfam" id="PF00916">
    <property type="entry name" value="Sulfate_transp"/>
    <property type="match status" value="2"/>
</dbReference>
<feature type="transmembrane region" description="Helical" evidence="6">
    <location>
        <begin position="207"/>
        <end position="225"/>
    </location>
</feature>
<feature type="transmembrane region" description="Helical" evidence="6">
    <location>
        <begin position="54"/>
        <end position="73"/>
    </location>
</feature>
<dbReference type="RefSeq" id="WP_309852135.1">
    <property type="nucleotide sequence ID" value="NZ_BAAAIU010000043.1"/>
</dbReference>
<evidence type="ECO:0000256" key="3">
    <source>
        <dbReference type="ARBA" id="ARBA00022989"/>
    </source>
</evidence>
<keyword evidence="2 6" id="KW-0812">Transmembrane</keyword>
<keyword evidence="9" id="KW-1185">Reference proteome</keyword>
<evidence type="ECO:0000256" key="6">
    <source>
        <dbReference type="SAM" id="Phobius"/>
    </source>
</evidence>
<dbReference type="InterPro" id="IPR011547">
    <property type="entry name" value="SLC26A/SulP_dom"/>
</dbReference>
<feature type="transmembrane region" description="Helical" evidence="6">
    <location>
        <begin position="154"/>
        <end position="172"/>
    </location>
</feature>
<feature type="domain" description="SLC26A/SulP transporter" evidence="7">
    <location>
        <begin position="185"/>
        <end position="392"/>
    </location>
</feature>
<comment type="subcellular location">
    <subcellularLocation>
        <location evidence="1">Membrane</location>
        <topology evidence="1">Multi-pass membrane protein</topology>
    </subcellularLocation>
</comment>
<dbReference type="AlphaFoldDB" id="A0AAE4C5V9"/>
<feature type="transmembrane region" description="Helical" evidence="6">
    <location>
        <begin position="79"/>
        <end position="95"/>
    </location>
</feature>
<organism evidence="8 9">
    <name type="scientific">Falsarthrobacter nasiphocae</name>
    <dbReference type="NCBI Taxonomy" id="189863"/>
    <lineage>
        <taxon>Bacteria</taxon>
        <taxon>Bacillati</taxon>
        <taxon>Actinomycetota</taxon>
        <taxon>Actinomycetes</taxon>
        <taxon>Micrococcales</taxon>
        <taxon>Micrococcaceae</taxon>
        <taxon>Falsarthrobacter</taxon>
    </lineage>
</organism>
<gene>
    <name evidence="8" type="ORF">J2S35_001641</name>
</gene>
<evidence type="ECO:0000256" key="4">
    <source>
        <dbReference type="ARBA" id="ARBA00023136"/>
    </source>
</evidence>